<evidence type="ECO:0000256" key="1">
    <source>
        <dbReference type="ARBA" id="ARBA00022737"/>
    </source>
</evidence>
<accession>A0A1Y3EAE6</accession>
<dbReference type="InterPro" id="IPR018159">
    <property type="entry name" value="Spectrin/alpha-actinin"/>
</dbReference>
<dbReference type="InterPro" id="IPR002017">
    <property type="entry name" value="Spectrin_repeat"/>
</dbReference>
<proteinExistence type="predicted"/>
<protein>
    <submittedName>
        <fullName evidence="2">Spectrin repeat-containing domain protein</fullName>
    </submittedName>
</protein>
<feature type="non-terminal residue" evidence="2">
    <location>
        <position position="167"/>
    </location>
</feature>
<evidence type="ECO:0000313" key="2">
    <source>
        <dbReference type="EMBL" id="OUC42104.1"/>
    </source>
</evidence>
<dbReference type="Proteomes" id="UP000243006">
    <property type="component" value="Unassembled WGS sequence"/>
</dbReference>
<dbReference type="CDD" id="cd00176">
    <property type="entry name" value="SPEC"/>
    <property type="match status" value="1"/>
</dbReference>
<gene>
    <name evidence="2" type="ORF">D917_10453</name>
</gene>
<dbReference type="PANTHER" id="PTHR11915">
    <property type="entry name" value="SPECTRIN/FILAMIN RELATED CYTOSKELETAL PROTEIN"/>
    <property type="match status" value="1"/>
</dbReference>
<dbReference type="AlphaFoldDB" id="A0A1Y3EAE6"/>
<comment type="caution">
    <text evidence="2">The sequence shown here is derived from an EMBL/GenBank/DDBJ whole genome shotgun (WGS) entry which is preliminary data.</text>
</comment>
<organism evidence="2 3">
    <name type="scientific">Trichinella nativa</name>
    <dbReference type="NCBI Taxonomy" id="6335"/>
    <lineage>
        <taxon>Eukaryota</taxon>
        <taxon>Metazoa</taxon>
        <taxon>Ecdysozoa</taxon>
        <taxon>Nematoda</taxon>
        <taxon>Enoplea</taxon>
        <taxon>Dorylaimia</taxon>
        <taxon>Trichinellida</taxon>
        <taxon>Trichinellidae</taxon>
        <taxon>Trichinella</taxon>
    </lineage>
</organism>
<name>A0A1Y3EAE6_9BILA</name>
<dbReference type="Gene3D" id="1.20.58.60">
    <property type="match status" value="1"/>
</dbReference>
<reference evidence="2 3" key="1">
    <citation type="submission" date="2015-04" db="EMBL/GenBank/DDBJ databases">
        <title>Draft genome of the roundworm Trichinella nativa.</title>
        <authorList>
            <person name="Mitreva M."/>
        </authorList>
    </citation>
    <scope>NUCLEOTIDE SEQUENCE [LARGE SCALE GENOMIC DNA]</scope>
    <source>
        <strain evidence="2 3">ISS45</strain>
    </source>
</reference>
<sequence>MSAKQAQIEREYETLVGLCQQRRRRLTDSGHFYQFVRQVDTLVPLLRQKEAVALSEDYGRDLDECKALIGQFDQFLRELSSLGERVASVQRTHDDLLRASHPFSASVRAAGADLQKLWHDVNEAATERHQALLGAKQVHEFDQEADETLNWLHEKEAQLVSESTHDF</sequence>
<keyword evidence="1" id="KW-0677">Repeat</keyword>
<dbReference type="Pfam" id="PF00435">
    <property type="entry name" value="Spectrin"/>
    <property type="match status" value="1"/>
</dbReference>
<dbReference type="SUPFAM" id="SSF46966">
    <property type="entry name" value="Spectrin repeat"/>
    <property type="match status" value="1"/>
</dbReference>
<dbReference type="SMART" id="SM00150">
    <property type="entry name" value="SPEC"/>
    <property type="match status" value="1"/>
</dbReference>
<dbReference type="EMBL" id="LVZM01018194">
    <property type="protein sequence ID" value="OUC42104.1"/>
    <property type="molecule type" value="Genomic_DNA"/>
</dbReference>
<evidence type="ECO:0000313" key="3">
    <source>
        <dbReference type="Proteomes" id="UP000243006"/>
    </source>
</evidence>